<keyword evidence="5" id="KW-0067">ATP-binding</keyword>
<proteinExistence type="predicted"/>
<dbReference type="InterPro" id="IPR001650">
    <property type="entry name" value="Helicase_C-like"/>
</dbReference>
<dbReference type="SMART" id="SM00487">
    <property type="entry name" value="DEXDc"/>
    <property type="match status" value="1"/>
</dbReference>
<feature type="compositionally biased region" description="Basic and acidic residues" evidence="7">
    <location>
        <begin position="636"/>
        <end position="646"/>
    </location>
</feature>
<evidence type="ECO:0000313" key="11">
    <source>
        <dbReference type="RefSeq" id="XP_056686840.1"/>
    </source>
</evidence>
<evidence type="ECO:0000259" key="8">
    <source>
        <dbReference type="PROSITE" id="PS51192"/>
    </source>
</evidence>
<evidence type="ECO:0000256" key="6">
    <source>
        <dbReference type="ARBA" id="ARBA00023242"/>
    </source>
</evidence>
<dbReference type="Gene3D" id="3.40.50.300">
    <property type="entry name" value="P-loop containing nucleotide triphosphate hydrolases"/>
    <property type="match status" value="1"/>
</dbReference>
<protein>
    <submittedName>
        <fullName evidence="11">SNF2 domain-containing protein CLASSY 4-like isoform X1</fullName>
    </submittedName>
</protein>
<keyword evidence="6" id="KW-0539">Nucleus</keyword>
<dbReference type="InterPro" id="IPR000330">
    <property type="entry name" value="SNF2_N"/>
</dbReference>
<feature type="domain" description="Helicase ATP-binding" evidence="8">
    <location>
        <begin position="688"/>
        <end position="879"/>
    </location>
</feature>
<evidence type="ECO:0000256" key="7">
    <source>
        <dbReference type="SAM" id="MobiDB-lite"/>
    </source>
</evidence>
<feature type="region of interest" description="Disordered" evidence="7">
    <location>
        <begin position="181"/>
        <end position="211"/>
    </location>
</feature>
<dbReference type="SMART" id="SM00490">
    <property type="entry name" value="HELICc"/>
    <property type="match status" value="1"/>
</dbReference>
<organism evidence="10 11">
    <name type="scientific">Spinacia oleracea</name>
    <name type="common">Spinach</name>
    <dbReference type="NCBI Taxonomy" id="3562"/>
    <lineage>
        <taxon>Eukaryota</taxon>
        <taxon>Viridiplantae</taxon>
        <taxon>Streptophyta</taxon>
        <taxon>Embryophyta</taxon>
        <taxon>Tracheophyta</taxon>
        <taxon>Spermatophyta</taxon>
        <taxon>Magnoliopsida</taxon>
        <taxon>eudicotyledons</taxon>
        <taxon>Gunneridae</taxon>
        <taxon>Pentapetalae</taxon>
        <taxon>Caryophyllales</taxon>
        <taxon>Chenopodiaceae</taxon>
        <taxon>Chenopodioideae</taxon>
        <taxon>Anserineae</taxon>
        <taxon>Spinacia</taxon>
    </lineage>
</organism>
<sequence>MEPIGRRTRLQRALRSEKTKKDNKQARIAARRRFNAAKTAVIENGFRYVSATDDDGEDSDDDEEAAVVVDEEEFMRGYVAPNNNDVNANYNPFLIANIVAEEKGKGVINDYYETGFESDESLQIIGERWNPLDVCDNASDDDNEVVDVADVVDFDVAVDDVVDFDVDIDDVVDFDVAVDGVNGGGGGGGDGGGCPLLRGGNEEDKPGTSGVKDFEMADLEFSEGSDCGFQVGIPELSESSEILSSDDDDDDDDDDEEEKDEGRCVSSYDEILKMVPEVKKRRRSPEKIDPTHLKTQKVVAPPPRKRLLVFDEEEDEEDLLGQVPKEEVVTEEEVVALGKKPQVVSDNAPPKKAEVVALGKKPQVVSDNAPPKRAEEGVVVFALPCRKQSRKKPTKRHNVLDTFESIFEREENVAFDTTRKEAAAKVVGTFPANLVFDTTRKEAAAVAAVVGTFPAKVVFNDHNKKKVKVKDVEDGLLNTILENGNAAVLDDIHTKEVEDLLRKFRFGVEEKPVPEKTIDEEDIEGLFKELDFGLDVCDIGLQTPCLYDNEEEDTILCDNAVSQAKLCRQGKHFLVENEEIGLICKFCKIVAVEIRDVTPAFNDNPFGKSVSSSNGRFPHDHKSNTSEGFQFLDSDNDTRSAHEEEDTRGTVWDLIPGTKRTLYEHQQKGFEFIWTNVAGSIKIDDLGKPSEFGLGGCIICHAPGTGKTRLALVFLQSYLKKYPMSKPVIIAPSSMLLTWEEQFARWNVDVPFVNLNSDELSSKETEVLKCVKSFKHSKSIRKAKLCIWAMGKGVLGLSYRMFEKLAGERKNTDVVIKKALLEQSGILVLDEGHTPRNEDSYIWKVFSDVRTKKRIILSGTPFQNNFVELNNTLSLIREEFGDPLLKGNQVQSVRKGKRRFYSDSSSRVVDEEKRIQELRNRLKPFVHVHKGEILRKTLRGLFHSVIVLKPSDLQKQYIQKLGVIRSTLLADYLVSITSVHPCLLYKCEQVPKFVNKELLQIYKTDLDVGVKIKFLFELIKLSKGEKVLVFSQFLIPLTFIGELLKSHFNWSEGNEYLLMEGKQRTKLRQSLIGQFNDPLSSARVLLASTKACCEGIHLVGASRVVLLDVVWNPSVERQAISRAYRLGQKKDVYVYHLITAGTLEREKYDRQVAKERVSEQVFISSEGEGLKTNTLSGISEDRILEEMIEHEKLKNMFEKIIYQPKAHKLIESFGPLTL</sequence>
<evidence type="ECO:0000256" key="3">
    <source>
        <dbReference type="ARBA" id="ARBA00022801"/>
    </source>
</evidence>
<feature type="region of interest" description="Disordered" evidence="7">
    <location>
        <begin position="236"/>
        <end position="265"/>
    </location>
</feature>
<feature type="domain" description="Helicase C-terminal" evidence="9">
    <location>
        <begin position="1011"/>
        <end position="1178"/>
    </location>
</feature>
<dbReference type="Proteomes" id="UP000813463">
    <property type="component" value="Chromosome 6"/>
</dbReference>
<accession>A0ABM3QTZ9</accession>
<keyword evidence="3" id="KW-0378">Hydrolase</keyword>
<feature type="region of interest" description="Disordered" evidence="7">
    <location>
        <begin position="1"/>
        <end position="27"/>
    </location>
</feature>
<evidence type="ECO:0000256" key="2">
    <source>
        <dbReference type="ARBA" id="ARBA00022741"/>
    </source>
</evidence>
<evidence type="ECO:0000256" key="1">
    <source>
        <dbReference type="ARBA" id="ARBA00004123"/>
    </source>
</evidence>
<dbReference type="CDD" id="cd18793">
    <property type="entry name" value="SF2_C_SNF"/>
    <property type="match status" value="1"/>
</dbReference>
<evidence type="ECO:0000313" key="10">
    <source>
        <dbReference type="Proteomes" id="UP000813463"/>
    </source>
</evidence>
<evidence type="ECO:0000259" key="9">
    <source>
        <dbReference type="PROSITE" id="PS51194"/>
    </source>
</evidence>
<dbReference type="InterPro" id="IPR038718">
    <property type="entry name" value="SNF2-like_sf"/>
</dbReference>
<reference evidence="11" key="2">
    <citation type="submission" date="2025-08" db="UniProtKB">
        <authorList>
            <consortium name="RefSeq"/>
        </authorList>
    </citation>
    <scope>IDENTIFICATION</scope>
    <source>
        <tissue evidence="11">Leaf</tissue>
    </source>
</reference>
<dbReference type="InterPro" id="IPR014001">
    <property type="entry name" value="Helicase_ATP-bd"/>
</dbReference>
<feature type="region of interest" description="Disordered" evidence="7">
    <location>
        <begin position="612"/>
        <end position="646"/>
    </location>
</feature>
<dbReference type="PANTHER" id="PTHR45821">
    <property type="entry name" value="SNF2 DOMAIN-CONTAINING PROTEIN CLASSY 2-RELATED"/>
    <property type="match status" value="1"/>
</dbReference>
<dbReference type="PANTHER" id="PTHR45821:SF5">
    <property type="entry name" value="SNF2 DOMAIN-CONTAINING PROTEIN CLASSY 4"/>
    <property type="match status" value="1"/>
</dbReference>
<dbReference type="GeneID" id="110781211"/>
<dbReference type="Pfam" id="PF00271">
    <property type="entry name" value="Helicase_C"/>
    <property type="match status" value="1"/>
</dbReference>
<dbReference type="InterPro" id="IPR049730">
    <property type="entry name" value="SNF2/RAD54-like_C"/>
</dbReference>
<feature type="compositionally biased region" description="Basic residues" evidence="7">
    <location>
        <begin position="1"/>
        <end position="12"/>
    </location>
</feature>
<evidence type="ECO:0000256" key="4">
    <source>
        <dbReference type="ARBA" id="ARBA00022806"/>
    </source>
</evidence>
<dbReference type="InterPro" id="IPR027417">
    <property type="entry name" value="P-loop_NTPase"/>
</dbReference>
<dbReference type="PROSITE" id="PS51194">
    <property type="entry name" value="HELICASE_CTER"/>
    <property type="match status" value="1"/>
</dbReference>
<keyword evidence="4" id="KW-0347">Helicase</keyword>
<dbReference type="Gene3D" id="3.40.50.10810">
    <property type="entry name" value="Tandem AAA-ATPase domain"/>
    <property type="match status" value="1"/>
</dbReference>
<feature type="compositionally biased region" description="Basic and acidic residues" evidence="7">
    <location>
        <begin position="14"/>
        <end position="25"/>
    </location>
</feature>
<gene>
    <name evidence="11" type="primary">LOC110781211</name>
</gene>
<dbReference type="InterPro" id="IPR044567">
    <property type="entry name" value="CLSY/DRD1"/>
</dbReference>
<reference evidence="10" key="1">
    <citation type="journal article" date="2021" name="Nat. Commun.">
        <title>Genomic analyses provide insights into spinach domestication and the genetic basis of agronomic traits.</title>
        <authorList>
            <person name="Cai X."/>
            <person name="Sun X."/>
            <person name="Xu C."/>
            <person name="Sun H."/>
            <person name="Wang X."/>
            <person name="Ge C."/>
            <person name="Zhang Z."/>
            <person name="Wang Q."/>
            <person name="Fei Z."/>
            <person name="Jiao C."/>
            <person name="Wang Q."/>
        </authorList>
    </citation>
    <scope>NUCLEOTIDE SEQUENCE [LARGE SCALE GENOMIC DNA]</scope>
    <source>
        <strain evidence="10">cv. Varoflay</strain>
    </source>
</reference>
<dbReference type="RefSeq" id="XP_056686840.1">
    <property type="nucleotide sequence ID" value="XM_056830862.1"/>
</dbReference>
<name>A0ABM3QTZ9_SPIOL</name>
<evidence type="ECO:0000256" key="5">
    <source>
        <dbReference type="ARBA" id="ARBA00022840"/>
    </source>
</evidence>
<comment type="subcellular location">
    <subcellularLocation>
        <location evidence="1">Nucleus</location>
    </subcellularLocation>
</comment>
<dbReference type="PROSITE" id="PS51192">
    <property type="entry name" value="HELICASE_ATP_BIND_1"/>
    <property type="match status" value="1"/>
</dbReference>
<dbReference type="Pfam" id="PF00176">
    <property type="entry name" value="SNF2-rel_dom"/>
    <property type="match status" value="1"/>
</dbReference>
<keyword evidence="2" id="KW-0547">Nucleotide-binding</keyword>
<keyword evidence="10" id="KW-1185">Reference proteome</keyword>
<feature type="compositionally biased region" description="Acidic residues" evidence="7">
    <location>
        <begin position="244"/>
        <end position="259"/>
    </location>
</feature>
<feature type="compositionally biased region" description="Gly residues" evidence="7">
    <location>
        <begin position="181"/>
        <end position="194"/>
    </location>
</feature>
<dbReference type="SUPFAM" id="SSF52540">
    <property type="entry name" value="P-loop containing nucleoside triphosphate hydrolases"/>
    <property type="match status" value="2"/>
</dbReference>